<name>A0A6I5RPC8_9PSED</name>
<dbReference type="EMBL" id="JAAHBT010000074">
    <property type="protein sequence ID" value="NES09777.1"/>
    <property type="molecule type" value="Genomic_DNA"/>
</dbReference>
<reference evidence="1 2" key="1">
    <citation type="submission" date="2020-02" db="EMBL/GenBank/DDBJ databases">
        <title>Broccoli isolated Pseudomonas sp.</title>
        <authorList>
            <person name="Fujikawa T."/>
            <person name="Sawada H."/>
        </authorList>
    </citation>
    <scope>NUCLEOTIDE SEQUENCE [LARGE SCALE GENOMIC DNA]</scope>
    <source>
        <strain evidence="1 2">JCM 32154</strain>
    </source>
</reference>
<evidence type="ECO:0000313" key="2">
    <source>
        <dbReference type="Proteomes" id="UP000471751"/>
    </source>
</evidence>
<evidence type="ECO:0000313" key="1">
    <source>
        <dbReference type="EMBL" id="NES09777.1"/>
    </source>
</evidence>
<comment type="caution">
    <text evidence="1">The sequence shown here is derived from an EMBL/GenBank/DDBJ whole genome shotgun (WGS) entry which is preliminary data.</text>
</comment>
<dbReference type="Proteomes" id="UP000471751">
    <property type="component" value="Unassembled WGS sequence"/>
</dbReference>
<proteinExistence type="predicted"/>
<gene>
    <name evidence="1" type="ORF">G3O07_08585</name>
</gene>
<organism evidence="1 2">
    <name type="scientific">Pseudomonas laurentiana</name>
    <dbReference type="NCBI Taxonomy" id="2364649"/>
    <lineage>
        <taxon>Bacteria</taxon>
        <taxon>Pseudomonadati</taxon>
        <taxon>Pseudomonadota</taxon>
        <taxon>Gammaproteobacteria</taxon>
        <taxon>Pseudomonadales</taxon>
        <taxon>Pseudomonadaceae</taxon>
        <taxon>Pseudomonas</taxon>
    </lineage>
</organism>
<accession>A0A6I5RPC8</accession>
<dbReference type="AlphaFoldDB" id="A0A6I5RPC8"/>
<keyword evidence="2" id="KW-1185">Reference proteome</keyword>
<dbReference type="RefSeq" id="WP_163934771.1">
    <property type="nucleotide sequence ID" value="NZ_BMQU01000016.1"/>
</dbReference>
<sequence length="72" mass="8283">MADEAGHDQRVSTTTLVEHRARITETVQQEAPTHVQYARLGVSDLHGMYYRGCLRKMRRLTNQAFANRSRVP</sequence>
<protein>
    <submittedName>
        <fullName evidence="1">Uncharacterized protein</fullName>
    </submittedName>
</protein>